<dbReference type="PROSITE" id="PS50293">
    <property type="entry name" value="TPR_REGION"/>
    <property type="match status" value="1"/>
</dbReference>
<evidence type="ECO:0000256" key="4">
    <source>
        <dbReference type="ARBA" id="ARBA00022989"/>
    </source>
</evidence>
<feature type="repeat" description="TPR" evidence="8">
    <location>
        <begin position="852"/>
        <end position="885"/>
    </location>
</feature>
<protein>
    <recommendedName>
        <fullName evidence="7">Cell division cycle protein 27 homolog</fullName>
    </recommendedName>
</protein>
<dbReference type="InterPro" id="IPR011990">
    <property type="entry name" value="TPR-like_helical_dom_sf"/>
</dbReference>
<dbReference type="SMART" id="SM00028">
    <property type="entry name" value="TPR"/>
    <property type="match status" value="9"/>
</dbReference>
<dbReference type="Pfam" id="PF13181">
    <property type="entry name" value="TPR_8"/>
    <property type="match status" value="1"/>
</dbReference>
<evidence type="ECO:0000256" key="3">
    <source>
        <dbReference type="ARBA" id="ARBA00022803"/>
    </source>
</evidence>
<name>A0A1W0WZU5_HYPEX</name>
<proteinExistence type="inferred from homology"/>
<dbReference type="PANTHER" id="PTHR12558:SF13">
    <property type="entry name" value="CELL DIVISION CYCLE PROTEIN 27 HOMOLOG"/>
    <property type="match status" value="1"/>
</dbReference>
<dbReference type="GO" id="GO:0007091">
    <property type="term" value="P:metaphase/anaphase transition of mitotic cell cycle"/>
    <property type="evidence" value="ECO:0007669"/>
    <property type="project" value="TreeGrafter"/>
</dbReference>
<comment type="caution">
    <text evidence="11">The sequence shown here is derived from an EMBL/GenBank/DDBJ whole genome shotgun (WGS) entry which is preliminary data.</text>
</comment>
<evidence type="ECO:0000256" key="7">
    <source>
        <dbReference type="ARBA" id="ARBA00039307"/>
    </source>
</evidence>
<accession>A0A1W0WZU5</accession>
<evidence type="ECO:0000256" key="8">
    <source>
        <dbReference type="PROSITE-ProRule" id="PRU00339"/>
    </source>
</evidence>
<keyword evidence="5 10" id="KW-0472">Membrane</keyword>
<feature type="compositionally biased region" description="Polar residues" evidence="9">
    <location>
        <begin position="621"/>
        <end position="647"/>
    </location>
</feature>
<keyword evidence="12" id="KW-1185">Reference proteome</keyword>
<dbReference type="PANTHER" id="PTHR12558">
    <property type="entry name" value="CELL DIVISION CYCLE 16,23,27"/>
    <property type="match status" value="1"/>
</dbReference>
<dbReference type="Pfam" id="PF09801">
    <property type="entry name" value="SYS1"/>
    <property type="match status" value="1"/>
</dbReference>
<keyword evidence="4 10" id="KW-1133">Transmembrane helix</keyword>
<evidence type="ECO:0000256" key="2">
    <source>
        <dbReference type="ARBA" id="ARBA00022692"/>
    </source>
</evidence>
<feature type="transmembrane region" description="Helical" evidence="10">
    <location>
        <begin position="115"/>
        <end position="135"/>
    </location>
</feature>
<dbReference type="OrthoDB" id="329563at2759"/>
<dbReference type="Proteomes" id="UP000192578">
    <property type="component" value="Unassembled WGS sequence"/>
</dbReference>
<sequence>MSETSTAEYIPLQPQPPPPSSSSTAPAGHFRAQIFDPPFILAQIGAVQSLYYVSSSMFLLVGSYWVEFPATLACLFDVELMSVSTSMGKFLIALYFLNALFLAWTLTIIVRRSKLCLDFVATCHLFHFILAWIYSRHVPLSLTWWTVQIMAAILATVLSEYLYIVHHDRGVGIGVLLGSGGYFVAKTDPLTRSSSVSGSSCSSSIAAVKRGGSHHHQHCHLESASAATTISSPIIKKARLAAPEDHDNGLRGAVMVDSVKTAIWNALNHYAFEDAVFAAERLYAEVANEETAFLLATSLYRAGQKHRALEVLSSYRTDTQASSEIRYLIGRICYDLEQYPKAEVALANNLQFEVPYGPEDVENLYKQNTCSYALQLLGNIQHKSHRKEMAAASLKRAVSLNPFQWSSFETVCRMKEDITAKDVFFRSVSKVSQFEPAEEYGAASGATALGLSILDLTSSRRDEDEEMPLNMSLTVVQPLPSAFVKATSRVVVRSDKCNVSGSGSGRTSMGRIAEEAMSPHTYSPQILLPPCISTPRTPQSSHSQLNLSQDSLMNRNSLVNPPKKKPPFPFRCDLIWFFFLFAKNSLSSANSSTAHESSVLRSRRQTSETTSISSSGRTSSPQQLQPTLRRSARLQTSAVKENKTVLNNKKRSDFDGASDIKPVRKDRLGGNSHNIKSENLCDKLETYPAKKSVIEETGRKSTDLARKRKVEPSLILLPPSISSESRTQPPTLSESTLTEQERFTSLVMHSYCRFGEVVQLLHRFDIPAAKEKLDCITPEQRDAPFYWYLKGRLHFEMLEYPEAVVAFEEMRRKDPCYIQGVEYYSVALWHLQREKDLAVLAKYLIENHRDLPETYIVYGNVFSVQREHEYAIKMFRRALQLNPHHPYALTMIGHEYTAMDERDKAAQCFRLAIHADPAHYNGWYGLGMIEYKKENYPGAMANFKKALEIYPTNPIILVQLGVAQHALKLTAEALRTLTSAVVSFPRNPLCRFQRASLLYSLGHLEEALKELEVLKDLAPKESLVYFLMGKVSKRTDKTHQALMYFSKAMDLDPKGTNNQIKEAFNKLYGGMEDDVVPQRAASGTTCSRDSQASSIL</sequence>
<evidence type="ECO:0000256" key="6">
    <source>
        <dbReference type="ARBA" id="ARBA00038210"/>
    </source>
</evidence>
<feature type="repeat" description="TPR" evidence="8">
    <location>
        <begin position="920"/>
        <end position="953"/>
    </location>
</feature>
<feature type="transmembrane region" description="Helical" evidence="10">
    <location>
        <begin position="86"/>
        <end position="108"/>
    </location>
</feature>
<dbReference type="AlphaFoldDB" id="A0A1W0WZU5"/>
<dbReference type="EMBL" id="MTYJ01000028">
    <property type="protein sequence ID" value="OQV20737.1"/>
    <property type="molecule type" value="Genomic_DNA"/>
</dbReference>
<keyword evidence="3 8" id="KW-0802">TPR repeat</keyword>
<feature type="transmembrane region" description="Helical" evidence="10">
    <location>
        <begin position="170"/>
        <end position="185"/>
    </location>
</feature>
<feature type="repeat" description="TPR" evidence="8">
    <location>
        <begin position="886"/>
        <end position="919"/>
    </location>
</feature>
<evidence type="ECO:0000256" key="5">
    <source>
        <dbReference type="ARBA" id="ARBA00023136"/>
    </source>
</evidence>
<feature type="region of interest" description="Disordered" evidence="9">
    <location>
        <begin position="1"/>
        <end position="26"/>
    </location>
</feature>
<evidence type="ECO:0000313" key="11">
    <source>
        <dbReference type="EMBL" id="OQV20737.1"/>
    </source>
</evidence>
<gene>
    <name evidence="11" type="ORF">BV898_05317</name>
</gene>
<evidence type="ECO:0000256" key="9">
    <source>
        <dbReference type="SAM" id="MobiDB-lite"/>
    </source>
</evidence>
<feature type="repeat" description="TPR" evidence="8">
    <location>
        <begin position="1022"/>
        <end position="1055"/>
    </location>
</feature>
<feature type="transmembrane region" description="Helical" evidence="10">
    <location>
        <begin position="141"/>
        <end position="163"/>
    </location>
</feature>
<reference evidence="12" key="1">
    <citation type="submission" date="2017-01" db="EMBL/GenBank/DDBJ databases">
        <title>Comparative genomics of anhydrobiosis in the tardigrade Hypsibius dujardini.</title>
        <authorList>
            <person name="Yoshida Y."/>
            <person name="Koutsovoulos G."/>
            <person name="Laetsch D."/>
            <person name="Stevens L."/>
            <person name="Kumar S."/>
            <person name="Horikawa D."/>
            <person name="Ishino K."/>
            <person name="Komine S."/>
            <person name="Tomita M."/>
            <person name="Blaxter M."/>
            <person name="Arakawa K."/>
        </authorList>
    </citation>
    <scope>NUCLEOTIDE SEQUENCE [LARGE SCALE GENOMIC DNA]</scope>
    <source>
        <strain evidence="12">Z151</strain>
    </source>
</reference>
<organism evidence="11 12">
    <name type="scientific">Hypsibius exemplaris</name>
    <name type="common">Freshwater tardigrade</name>
    <dbReference type="NCBI Taxonomy" id="2072580"/>
    <lineage>
        <taxon>Eukaryota</taxon>
        <taxon>Metazoa</taxon>
        <taxon>Ecdysozoa</taxon>
        <taxon>Tardigrada</taxon>
        <taxon>Eutardigrada</taxon>
        <taxon>Parachela</taxon>
        <taxon>Hypsibioidea</taxon>
        <taxon>Hypsibiidae</taxon>
        <taxon>Hypsibius</taxon>
    </lineage>
</organism>
<feature type="compositionally biased region" description="Low complexity" evidence="9">
    <location>
        <begin position="607"/>
        <end position="620"/>
    </location>
</feature>
<dbReference type="GO" id="GO:0016020">
    <property type="term" value="C:membrane"/>
    <property type="evidence" value="ECO:0007669"/>
    <property type="project" value="UniProtKB-SubCell"/>
</dbReference>
<dbReference type="PROSITE" id="PS50005">
    <property type="entry name" value="TPR"/>
    <property type="match status" value="4"/>
</dbReference>
<dbReference type="Gene3D" id="1.25.40.10">
    <property type="entry name" value="Tetratricopeptide repeat domain"/>
    <property type="match status" value="4"/>
</dbReference>
<evidence type="ECO:0000256" key="1">
    <source>
        <dbReference type="ARBA" id="ARBA00004141"/>
    </source>
</evidence>
<dbReference type="GO" id="GO:0005680">
    <property type="term" value="C:anaphase-promoting complex"/>
    <property type="evidence" value="ECO:0007669"/>
    <property type="project" value="TreeGrafter"/>
</dbReference>
<keyword evidence="11" id="KW-0131">Cell cycle</keyword>
<comment type="similarity">
    <text evidence="6">Belongs to the APC3/CDC27 family.</text>
</comment>
<evidence type="ECO:0000256" key="10">
    <source>
        <dbReference type="SAM" id="Phobius"/>
    </source>
</evidence>
<dbReference type="Pfam" id="PF12895">
    <property type="entry name" value="ANAPC3"/>
    <property type="match status" value="1"/>
</dbReference>
<dbReference type="GO" id="GO:0031145">
    <property type="term" value="P:anaphase-promoting complex-dependent catabolic process"/>
    <property type="evidence" value="ECO:0007669"/>
    <property type="project" value="TreeGrafter"/>
</dbReference>
<feature type="region of interest" description="Disordered" evidence="9">
    <location>
        <begin position="591"/>
        <end position="675"/>
    </location>
</feature>
<dbReference type="GO" id="GO:0005737">
    <property type="term" value="C:cytoplasm"/>
    <property type="evidence" value="ECO:0007669"/>
    <property type="project" value="TreeGrafter"/>
</dbReference>
<dbReference type="GO" id="GO:0051301">
    <property type="term" value="P:cell division"/>
    <property type="evidence" value="ECO:0007669"/>
    <property type="project" value="UniProtKB-KW"/>
</dbReference>
<dbReference type="Pfam" id="PF13432">
    <property type="entry name" value="TPR_16"/>
    <property type="match status" value="1"/>
</dbReference>
<comment type="subcellular location">
    <subcellularLocation>
        <location evidence="1">Membrane</location>
        <topology evidence="1">Multi-pass membrane protein</topology>
    </subcellularLocation>
</comment>
<dbReference type="InterPro" id="IPR019185">
    <property type="entry name" value="Integral_membrane_SYS1-rel"/>
</dbReference>
<evidence type="ECO:0000313" key="12">
    <source>
        <dbReference type="Proteomes" id="UP000192578"/>
    </source>
</evidence>
<keyword evidence="2 10" id="KW-0812">Transmembrane</keyword>
<keyword evidence="11" id="KW-0132">Cell division</keyword>
<feature type="transmembrane region" description="Helical" evidence="10">
    <location>
        <begin position="49"/>
        <end position="66"/>
    </location>
</feature>
<dbReference type="SUPFAM" id="SSF48452">
    <property type="entry name" value="TPR-like"/>
    <property type="match status" value="3"/>
</dbReference>
<dbReference type="InterPro" id="IPR019734">
    <property type="entry name" value="TPR_rpt"/>
</dbReference>
<dbReference type="GO" id="GO:0016567">
    <property type="term" value="P:protein ubiquitination"/>
    <property type="evidence" value="ECO:0007669"/>
    <property type="project" value="TreeGrafter"/>
</dbReference>